<feature type="compositionally biased region" description="Polar residues" evidence="10">
    <location>
        <begin position="17"/>
        <end position="27"/>
    </location>
</feature>
<accession>A0A6P6H170</accession>
<dbReference type="InterPro" id="IPR040012">
    <property type="entry name" value="CD200R"/>
</dbReference>
<name>A0A6P6H170_PUMCO</name>
<dbReference type="GO" id="GO:0150077">
    <property type="term" value="P:regulation of neuroinflammatory response"/>
    <property type="evidence" value="ECO:0007669"/>
    <property type="project" value="InterPro"/>
</dbReference>
<dbReference type="Gene3D" id="2.60.40.10">
    <property type="entry name" value="Immunoglobulins"/>
    <property type="match status" value="2"/>
</dbReference>
<evidence type="ECO:0000256" key="10">
    <source>
        <dbReference type="SAM" id="MobiDB-lite"/>
    </source>
</evidence>
<dbReference type="InterPro" id="IPR036179">
    <property type="entry name" value="Ig-like_dom_sf"/>
</dbReference>
<protein>
    <submittedName>
        <fullName evidence="14">Cell surface glycoprotein CD200 receptor 2-like</fullName>
    </submittedName>
</protein>
<evidence type="ECO:0000256" key="9">
    <source>
        <dbReference type="ARBA" id="ARBA00023180"/>
    </source>
</evidence>
<keyword evidence="8" id="KW-0675">Receptor</keyword>
<keyword evidence="6 11" id="KW-0472">Membrane</keyword>
<keyword evidence="7" id="KW-1015">Disulfide bond</keyword>
<evidence type="ECO:0000256" key="3">
    <source>
        <dbReference type="ARBA" id="ARBA00022692"/>
    </source>
</evidence>
<dbReference type="InterPro" id="IPR013162">
    <property type="entry name" value="CD80_C2-set"/>
</dbReference>
<dbReference type="SMART" id="SM00409">
    <property type="entry name" value="IG"/>
    <property type="match status" value="1"/>
</dbReference>
<evidence type="ECO:0000256" key="8">
    <source>
        <dbReference type="ARBA" id="ARBA00023170"/>
    </source>
</evidence>
<feature type="region of interest" description="Disordered" evidence="10">
    <location>
        <begin position="1"/>
        <end position="28"/>
    </location>
</feature>
<keyword evidence="4" id="KW-0732">Signal</keyword>
<proteinExistence type="inferred from homology"/>
<dbReference type="InterPro" id="IPR003599">
    <property type="entry name" value="Ig_sub"/>
</dbReference>
<dbReference type="PANTHER" id="PTHR21462:SF2">
    <property type="entry name" value="CELL SURFACE GLYCOPROTEIN CD200 RECEPTOR 2"/>
    <property type="match status" value="1"/>
</dbReference>
<evidence type="ECO:0000259" key="12">
    <source>
        <dbReference type="PROSITE" id="PS50835"/>
    </source>
</evidence>
<dbReference type="GeneID" id="112849864"/>
<feature type="domain" description="Ig-like" evidence="12">
    <location>
        <begin position="211"/>
        <end position="286"/>
    </location>
</feature>
<dbReference type="Pfam" id="PF07686">
    <property type="entry name" value="V-set"/>
    <property type="match status" value="1"/>
</dbReference>
<evidence type="ECO:0000256" key="2">
    <source>
        <dbReference type="ARBA" id="ARBA00008215"/>
    </source>
</evidence>
<dbReference type="InterPro" id="IPR013783">
    <property type="entry name" value="Ig-like_fold"/>
</dbReference>
<organism evidence="13 14">
    <name type="scientific">Puma concolor</name>
    <name type="common">Mountain lion</name>
    <name type="synonym">Felis concolor</name>
    <dbReference type="NCBI Taxonomy" id="9696"/>
    <lineage>
        <taxon>Eukaryota</taxon>
        <taxon>Metazoa</taxon>
        <taxon>Chordata</taxon>
        <taxon>Craniata</taxon>
        <taxon>Vertebrata</taxon>
        <taxon>Euteleostomi</taxon>
        <taxon>Mammalia</taxon>
        <taxon>Eutheria</taxon>
        <taxon>Laurasiatheria</taxon>
        <taxon>Carnivora</taxon>
        <taxon>Feliformia</taxon>
        <taxon>Felidae</taxon>
        <taxon>Felinae</taxon>
        <taxon>Puma</taxon>
    </lineage>
</organism>
<dbReference type="RefSeq" id="XP_025769313.1">
    <property type="nucleotide sequence ID" value="XM_025913528.1"/>
</dbReference>
<dbReference type="GO" id="GO:0009897">
    <property type="term" value="C:external side of plasma membrane"/>
    <property type="evidence" value="ECO:0007669"/>
    <property type="project" value="TreeGrafter"/>
</dbReference>
<dbReference type="PANTHER" id="PTHR21462">
    <property type="entry name" value="CELL SURFACE GLYCOPROTEIN OX2 RECEPTOR PRECURSOR"/>
    <property type="match status" value="1"/>
</dbReference>
<dbReference type="AlphaFoldDB" id="A0A6P6H170"/>
<gene>
    <name evidence="14" type="primary">LOC112849864</name>
</gene>
<dbReference type="FunFam" id="2.60.40.10:FF:000584">
    <property type="entry name" value="Cell surface glycoprotein CD200 receptor 1"/>
    <property type="match status" value="1"/>
</dbReference>
<reference evidence="14" key="1">
    <citation type="submission" date="2025-08" db="UniProtKB">
        <authorList>
            <consortium name="RefSeq"/>
        </authorList>
    </citation>
    <scope>IDENTIFICATION</scope>
    <source>
        <tissue evidence="14">Blood</tissue>
    </source>
</reference>
<feature type="transmembrane region" description="Helical" evidence="11">
    <location>
        <begin position="303"/>
        <end position="326"/>
    </location>
</feature>
<keyword evidence="9" id="KW-0325">Glycoprotein</keyword>
<dbReference type="InterPro" id="IPR013106">
    <property type="entry name" value="Ig_V-set"/>
</dbReference>
<evidence type="ECO:0000256" key="5">
    <source>
        <dbReference type="ARBA" id="ARBA00022989"/>
    </source>
</evidence>
<sequence>MSTHIKCAGSVEEKAKQQGSEKASRQGQRVKWLLGEEERFRGQRVVCRPPQSAGTMCSAHPSLSVPVDTKHPAFEHLNVHPHPPLAALQAATFVLVYNLGEANTSLSKPVDTKAVLSCPPITQKAVLVTIRWEIILRDKPSCTRAYRRDTNETRAINCSDETISWDSRPDRNPALQIDPVAITHDGYYRCEVVTTHGHFYHGYHLTVLVPPEVTLFQLENGTIVCRAAAGKPAAQISWTPGGDCHTVEEPLGNDTVTVQSSCRWEDHRVSKVSCSLSHLTGNRSLSIELNQGVIVLGFPPSTLLIVLYVKFSLFLVILVIVGFIYFQRIKDCRDYATDVTSEDSNDRYESHLYNSSRRIVGYIPIQNMLSLAASPEDCEVIAHKLSNSYLCRMVKQTRDLPSAAVLRQGLSLASRNQQIHRQCARTHLEDHRASIFMLLSSFRETPSMFSQSLQIFS</sequence>
<dbReference type="Proteomes" id="UP000515131">
    <property type="component" value="Unplaced"/>
</dbReference>
<evidence type="ECO:0000256" key="1">
    <source>
        <dbReference type="ARBA" id="ARBA00004479"/>
    </source>
</evidence>
<comment type="similarity">
    <text evidence="2">Belongs to the CD200R family.</text>
</comment>
<keyword evidence="3 11" id="KW-0812">Transmembrane</keyword>
<evidence type="ECO:0000256" key="6">
    <source>
        <dbReference type="ARBA" id="ARBA00023136"/>
    </source>
</evidence>
<dbReference type="FunFam" id="2.60.40.10:FF:000769">
    <property type="entry name" value="Cell surface glycoprotein CD200 receptor 1"/>
    <property type="match status" value="1"/>
</dbReference>
<comment type="subcellular location">
    <subcellularLocation>
        <location evidence="1">Membrane</location>
        <topology evidence="1">Single-pass type I membrane protein</topology>
    </subcellularLocation>
</comment>
<evidence type="ECO:0000256" key="11">
    <source>
        <dbReference type="SAM" id="Phobius"/>
    </source>
</evidence>
<keyword evidence="13" id="KW-1185">Reference proteome</keyword>
<evidence type="ECO:0000313" key="13">
    <source>
        <dbReference type="Proteomes" id="UP000515131"/>
    </source>
</evidence>
<evidence type="ECO:0000256" key="7">
    <source>
        <dbReference type="ARBA" id="ARBA00023157"/>
    </source>
</evidence>
<dbReference type="GO" id="GO:0038023">
    <property type="term" value="F:signaling receptor activity"/>
    <property type="evidence" value="ECO:0007669"/>
    <property type="project" value="InterPro"/>
</dbReference>
<dbReference type="PROSITE" id="PS50835">
    <property type="entry name" value="IG_LIKE"/>
    <property type="match status" value="1"/>
</dbReference>
<evidence type="ECO:0000313" key="14">
    <source>
        <dbReference type="RefSeq" id="XP_025769313.1"/>
    </source>
</evidence>
<evidence type="ECO:0000256" key="4">
    <source>
        <dbReference type="ARBA" id="ARBA00022729"/>
    </source>
</evidence>
<dbReference type="InterPro" id="IPR007110">
    <property type="entry name" value="Ig-like_dom"/>
</dbReference>
<dbReference type="KEGG" id="pcoo:112849864"/>
<keyword evidence="5 11" id="KW-1133">Transmembrane helix</keyword>
<dbReference type="Pfam" id="PF08205">
    <property type="entry name" value="C2-set_2"/>
    <property type="match status" value="1"/>
</dbReference>
<dbReference type="SUPFAM" id="SSF48726">
    <property type="entry name" value="Immunoglobulin"/>
    <property type="match status" value="2"/>
</dbReference>